<reference evidence="1 2" key="1">
    <citation type="journal article" date="2018" name="Genomics">
        <title>Molecular footprints of inshore aquatic adaptation in Indo-Pacific humpback dolphin (Sousa chinensis).</title>
        <authorList>
            <person name="Ming Y."/>
            <person name="Jian J."/>
            <person name="Yu F."/>
            <person name="Yu X."/>
            <person name="Wang J."/>
            <person name="Liu W."/>
        </authorList>
    </citation>
    <scope>NUCLEOTIDE SEQUENCE [LARGE SCALE GENOMIC DNA]</scope>
    <source>
        <strain evidence="1">MY-2018</strain>
        <tissue evidence="1">Skin</tissue>
    </source>
</reference>
<proteinExistence type="predicted"/>
<keyword evidence="2" id="KW-1185">Reference proteome</keyword>
<accession>A0A484GFW9</accession>
<dbReference type="AlphaFoldDB" id="A0A484GFW9"/>
<sequence>PFTCAEGDKDFPNSSGLLKHKVTCGVSWWGGEPHRNTSWEEAFHTGQKHYKCND</sequence>
<evidence type="ECO:0000313" key="2">
    <source>
        <dbReference type="Proteomes" id="UP000295264"/>
    </source>
</evidence>
<feature type="non-terminal residue" evidence="1">
    <location>
        <position position="1"/>
    </location>
</feature>
<protein>
    <submittedName>
        <fullName evidence="1">Uncharacterized protein</fullName>
    </submittedName>
</protein>
<dbReference type="Proteomes" id="UP000295264">
    <property type="component" value="Unassembled WGS sequence"/>
</dbReference>
<organism evidence="1 2">
    <name type="scientific">Sousa chinensis</name>
    <name type="common">Indo-pacific humpbacked dolphin</name>
    <name type="synonym">Steno chinensis</name>
    <dbReference type="NCBI Taxonomy" id="103600"/>
    <lineage>
        <taxon>Eukaryota</taxon>
        <taxon>Metazoa</taxon>
        <taxon>Chordata</taxon>
        <taxon>Craniata</taxon>
        <taxon>Vertebrata</taxon>
        <taxon>Euteleostomi</taxon>
        <taxon>Mammalia</taxon>
        <taxon>Eutheria</taxon>
        <taxon>Laurasiatheria</taxon>
        <taxon>Artiodactyla</taxon>
        <taxon>Whippomorpha</taxon>
        <taxon>Cetacea</taxon>
        <taxon>Odontoceti</taxon>
        <taxon>Delphinidae</taxon>
        <taxon>Sousa</taxon>
    </lineage>
</organism>
<gene>
    <name evidence="1" type="ORF">DBR06_SOUSAS26110004</name>
</gene>
<comment type="caution">
    <text evidence="1">The sequence shown here is derived from an EMBL/GenBank/DDBJ whole genome shotgun (WGS) entry which is preliminary data.</text>
</comment>
<dbReference type="EMBL" id="QWLN02009271">
    <property type="protein sequence ID" value="TEA34514.1"/>
    <property type="molecule type" value="Genomic_DNA"/>
</dbReference>
<evidence type="ECO:0000313" key="1">
    <source>
        <dbReference type="EMBL" id="TEA34514.1"/>
    </source>
</evidence>
<name>A0A484GFW9_SOUCH</name>